<protein>
    <submittedName>
        <fullName evidence="1">Uncharacterized protein</fullName>
    </submittedName>
</protein>
<reference evidence="1 2" key="1">
    <citation type="submission" date="2015-06" db="EMBL/GenBank/DDBJ databases">
        <title>Genome sequencing project of Bacillus galactosidilyticus PL133.</title>
        <authorList>
            <person name="Gaiero J."/>
            <person name="Nicol R."/>
            <person name="Habash M."/>
        </authorList>
    </citation>
    <scope>NUCLEOTIDE SEQUENCE [LARGE SCALE GENOMIC DNA]</scope>
    <source>
        <strain evidence="1 2">PL133</strain>
    </source>
</reference>
<dbReference type="Proteomes" id="UP000053881">
    <property type="component" value="Unassembled WGS sequence"/>
</dbReference>
<dbReference type="InterPro" id="IPR036390">
    <property type="entry name" value="WH_DNA-bd_sf"/>
</dbReference>
<gene>
    <name evidence="1" type="ORF">ACA29_02910</name>
</gene>
<evidence type="ECO:0000313" key="1">
    <source>
        <dbReference type="EMBL" id="KRG16847.1"/>
    </source>
</evidence>
<dbReference type="EMBL" id="LGPB01000026">
    <property type="protein sequence ID" value="KRG16847.1"/>
    <property type="molecule type" value="Genomic_DNA"/>
</dbReference>
<accession>A0A0Q9Y7I2</accession>
<dbReference type="PATRIC" id="fig|217031.4.peg.971"/>
<dbReference type="InterPro" id="IPR036388">
    <property type="entry name" value="WH-like_DNA-bd_sf"/>
</dbReference>
<sequence>MESEMRLCKLDVGILQALYDYRAMSTDQISRMFGMTTGYTYKKLHLLRRRKLVVSQPIRGYVPRQRSQGKYHRISETGITCLKKHGMIVERQAYQLKVDKYHLPFVLLTNDLLVDLEPYGWVLSDSRETKTRFNLNRSDNIQGMLLNRHTLNEYGVYILSRNSSAKIQAQRTCRKPSVKLVITNKLPIIWYLRMEGKALKQL</sequence>
<dbReference type="Gene3D" id="1.10.10.10">
    <property type="entry name" value="Winged helix-like DNA-binding domain superfamily/Winged helix DNA-binding domain"/>
    <property type="match status" value="1"/>
</dbReference>
<organism evidence="1 2">
    <name type="scientific">Lederbergia galactosidilytica</name>
    <dbReference type="NCBI Taxonomy" id="217031"/>
    <lineage>
        <taxon>Bacteria</taxon>
        <taxon>Bacillati</taxon>
        <taxon>Bacillota</taxon>
        <taxon>Bacilli</taxon>
        <taxon>Bacillales</taxon>
        <taxon>Bacillaceae</taxon>
        <taxon>Lederbergia</taxon>
    </lineage>
</organism>
<evidence type="ECO:0000313" key="2">
    <source>
        <dbReference type="Proteomes" id="UP000053881"/>
    </source>
</evidence>
<dbReference type="AlphaFoldDB" id="A0A0Q9Y7I2"/>
<name>A0A0Q9Y7I2_9BACI</name>
<proteinExistence type="predicted"/>
<dbReference type="SUPFAM" id="SSF46785">
    <property type="entry name" value="Winged helix' DNA-binding domain"/>
    <property type="match status" value="1"/>
</dbReference>
<comment type="caution">
    <text evidence="1">The sequence shown here is derived from an EMBL/GenBank/DDBJ whole genome shotgun (WGS) entry which is preliminary data.</text>
</comment>